<evidence type="ECO:0000313" key="3">
    <source>
        <dbReference type="Proteomes" id="UP001217089"/>
    </source>
</evidence>
<dbReference type="PANTHER" id="PTHR17357:SF0">
    <property type="entry name" value="GANGLIOSIDE GM2 ACTIVATOR"/>
    <property type="match status" value="1"/>
</dbReference>
<comment type="caution">
    <text evidence="2">The sequence shown here is derived from an EMBL/GenBank/DDBJ whole genome shotgun (WGS) entry which is preliminary data.</text>
</comment>
<evidence type="ECO:0000256" key="1">
    <source>
        <dbReference type="ARBA" id="ARBA00022729"/>
    </source>
</evidence>
<sequence length="94" mass="10376">MIGECPDAVTKAGLQCQCPFKTGNFNVQGASFEIDYSSTLLTGDYMVRGNVSSSGVLAACIEVNFTVVQSDNFVPNRWSKPFKILSKRYLMIRI</sequence>
<dbReference type="Gene3D" id="2.70.220.10">
    <property type="entry name" value="Ganglioside GM2 activator"/>
    <property type="match status" value="1"/>
</dbReference>
<organism evidence="2 3">
    <name type="scientific">Tegillarca granosa</name>
    <name type="common">Malaysian cockle</name>
    <name type="synonym">Anadara granosa</name>
    <dbReference type="NCBI Taxonomy" id="220873"/>
    <lineage>
        <taxon>Eukaryota</taxon>
        <taxon>Metazoa</taxon>
        <taxon>Spiralia</taxon>
        <taxon>Lophotrochozoa</taxon>
        <taxon>Mollusca</taxon>
        <taxon>Bivalvia</taxon>
        <taxon>Autobranchia</taxon>
        <taxon>Pteriomorphia</taxon>
        <taxon>Arcoida</taxon>
        <taxon>Arcoidea</taxon>
        <taxon>Arcidae</taxon>
        <taxon>Tegillarca</taxon>
    </lineage>
</organism>
<name>A0ABQ9E3D8_TEGGR</name>
<dbReference type="InterPro" id="IPR028996">
    <property type="entry name" value="GM2-AP"/>
</dbReference>
<evidence type="ECO:0000313" key="2">
    <source>
        <dbReference type="EMBL" id="KAJ8298382.1"/>
    </source>
</evidence>
<reference evidence="2 3" key="1">
    <citation type="submission" date="2022-12" db="EMBL/GenBank/DDBJ databases">
        <title>Chromosome-level genome of Tegillarca granosa.</title>
        <authorList>
            <person name="Kim J."/>
        </authorList>
    </citation>
    <scope>NUCLEOTIDE SEQUENCE [LARGE SCALE GENOMIC DNA]</scope>
    <source>
        <strain evidence="2">Teg-2019</strain>
        <tissue evidence="2">Adductor muscle</tissue>
    </source>
</reference>
<protein>
    <recommendedName>
        <fullName evidence="4">MD-2-related lipid-recognition domain-containing protein</fullName>
    </recommendedName>
</protein>
<gene>
    <name evidence="2" type="ORF">KUTeg_024913</name>
</gene>
<dbReference type="SUPFAM" id="SSF63707">
    <property type="entry name" value="Ganglioside M2 (gm2) activator"/>
    <property type="match status" value="1"/>
</dbReference>
<keyword evidence="1" id="KW-0732">Signal</keyword>
<dbReference type="InterPro" id="IPR036846">
    <property type="entry name" value="GM2-AP_sf"/>
</dbReference>
<dbReference type="PANTHER" id="PTHR17357">
    <property type="entry name" value="GM2 GANGLIOSIDE ACTIVATOR PROTEIN"/>
    <property type="match status" value="1"/>
</dbReference>
<proteinExistence type="predicted"/>
<dbReference type="Proteomes" id="UP001217089">
    <property type="component" value="Unassembled WGS sequence"/>
</dbReference>
<keyword evidence="3" id="KW-1185">Reference proteome</keyword>
<evidence type="ECO:0008006" key="4">
    <source>
        <dbReference type="Google" id="ProtNLM"/>
    </source>
</evidence>
<dbReference type="EMBL" id="JARBDR010000923">
    <property type="protein sequence ID" value="KAJ8298382.1"/>
    <property type="molecule type" value="Genomic_DNA"/>
</dbReference>
<accession>A0ABQ9E3D8</accession>